<dbReference type="Proteomes" id="UP001431783">
    <property type="component" value="Unassembled WGS sequence"/>
</dbReference>
<organism evidence="1 2">
    <name type="scientific">Henosepilachna vigintioctopunctata</name>
    <dbReference type="NCBI Taxonomy" id="420089"/>
    <lineage>
        <taxon>Eukaryota</taxon>
        <taxon>Metazoa</taxon>
        <taxon>Ecdysozoa</taxon>
        <taxon>Arthropoda</taxon>
        <taxon>Hexapoda</taxon>
        <taxon>Insecta</taxon>
        <taxon>Pterygota</taxon>
        <taxon>Neoptera</taxon>
        <taxon>Endopterygota</taxon>
        <taxon>Coleoptera</taxon>
        <taxon>Polyphaga</taxon>
        <taxon>Cucujiformia</taxon>
        <taxon>Coccinelloidea</taxon>
        <taxon>Coccinellidae</taxon>
        <taxon>Epilachninae</taxon>
        <taxon>Epilachnini</taxon>
        <taxon>Henosepilachna</taxon>
    </lineage>
</organism>
<dbReference type="EMBL" id="JARQZJ010000122">
    <property type="protein sequence ID" value="KAK9889058.1"/>
    <property type="molecule type" value="Genomic_DNA"/>
</dbReference>
<reference evidence="1 2" key="1">
    <citation type="submission" date="2023-03" db="EMBL/GenBank/DDBJ databases">
        <title>Genome insight into feeding habits of ladybird beetles.</title>
        <authorList>
            <person name="Li H.-S."/>
            <person name="Huang Y.-H."/>
            <person name="Pang H."/>
        </authorList>
    </citation>
    <scope>NUCLEOTIDE SEQUENCE [LARGE SCALE GENOMIC DNA]</scope>
    <source>
        <strain evidence="1">SYSU_2023b</strain>
        <tissue evidence="1">Whole body</tissue>
    </source>
</reference>
<protein>
    <submittedName>
        <fullName evidence="1">Uncharacterized protein</fullName>
    </submittedName>
</protein>
<name>A0AAW1V1U7_9CUCU</name>
<dbReference type="AlphaFoldDB" id="A0AAW1V1U7"/>
<sequence>MPVLERTSGSRSQQDVFSVFQAAQTKCFVYHNQKTNGKMKRKNQKGDDELVDHIATCGVYCKRLCPQEVVKSTPSPLTWANIDSRRCIATQKFQLQPSSHQAK</sequence>
<proteinExistence type="predicted"/>
<gene>
    <name evidence="1" type="ORF">WA026_004334</name>
</gene>
<accession>A0AAW1V1U7</accession>
<evidence type="ECO:0000313" key="2">
    <source>
        <dbReference type="Proteomes" id="UP001431783"/>
    </source>
</evidence>
<evidence type="ECO:0000313" key="1">
    <source>
        <dbReference type="EMBL" id="KAK9889058.1"/>
    </source>
</evidence>
<comment type="caution">
    <text evidence="1">The sequence shown here is derived from an EMBL/GenBank/DDBJ whole genome shotgun (WGS) entry which is preliminary data.</text>
</comment>
<keyword evidence="2" id="KW-1185">Reference proteome</keyword>